<dbReference type="Proteomes" id="UP000250321">
    <property type="component" value="Unassembled WGS sequence"/>
</dbReference>
<accession>A0A314ZN49</accession>
<evidence type="ECO:0000256" key="1">
    <source>
        <dbReference type="ARBA" id="ARBA00004123"/>
    </source>
</evidence>
<dbReference type="PANTHER" id="PTHR15835:SF6">
    <property type="entry name" value="ZINC FINGER C3HC-TYPE PROTEIN 1"/>
    <property type="match status" value="1"/>
</dbReference>
<proteinExistence type="predicted"/>
<dbReference type="GO" id="GO:0005634">
    <property type="term" value="C:nucleus"/>
    <property type="evidence" value="ECO:0007669"/>
    <property type="project" value="UniProtKB-SubCell"/>
</dbReference>
<reference evidence="4 5" key="1">
    <citation type="submission" date="2018-02" db="EMBL/GenBank/DDBJ databases">
        <title>Draft genome of wild Prunus yedoensis var. nudiflora.</title>
        <authorList>
            <person name="Baek S."/>
            <person name="Kim J.-H."/>
            <person name="Choi K."/>
            <person name="Kim G.-B."/>
            <person name="Cho A."/>
            <person name="Jang H."/>
            <person name="Shin C.-H."/>
            <person name="Yu H.-J."/>
            <person name="Mun J.-H."/>
        </authorList>
    </citation>
    <scope>NUCLEOTIDE SEQUENCE [LARGE SCALE GENOMIC DNA]</scope>
    <source>
        <strain evidence="5">cv. Jeju island</strain>
        <tissue evidence="4">Leaf</tissue>
    </source>
</reference>
<keyword evidence="2" id="KW-0539">Nucleus</keyword>
<protein>
    <recommendedName>
        <fullName evidence="3">C3HC-type domain-containing protein</fullName>
    </recommendedName>
</protein>
<sequence length="106" mass="12091">MSKILRRGSIPSWTSSFSLPNLRQAPLPVHRVYKHQEAKSEQSIFCIGLVEPKSRSDRVEASRHLSVPPAPAHAPLCRPWDRGDLMRRVATFKSMTWFAKPKVVML</sequence>
<comment type="caution">
    <text evidence="4">The sequence shown here is derived from an EMBL/GenBank/DDBJ whole genome shotgun (WGS) entry which is preliminary data.</text>
</comment>
<evidence type="ECO:0000313" key="5">
    <source>
        <dbReference type="Proteomes" id="UP000250321"/>
    </source>
</evidence>
<comment type="subcellular location">
    <subcellularLocation>
        <location evidence="1">Nucleus</location>
    </subcellularLocation>
</comment>
<dbReference type="AlphaFoldDB" id="A0A314ZN49"/>
<organism evidence="4 5">
    <name type="scientific">Prunus yedoensis var. nudiflora</name>
    <dbReference type="NCBI Taxonomy" id="2094558"/>
    <lineage>
        <taxon>Eukaryota</taxon>
        <taxon>Viridiplantae</taxon>
        <taxon>Streptophyta</taxon>
        <taxon>Embryophyta</taxon>
        <taxon>Tracheophyta</taxon>
        <taxon>Spermatophyta</taxon>
        <taxon>Magnoliopsida</taxon>
        <taxon>eudicotyledons</taxon>
        <taxon>Gunneridae</taxon>
        <taxon>Pentapetalae</taxon>
        <taxon>rosids</taxon>
        <taxon>fabids</taxon>
        <taxon>Rosales</taxon>
        <taxon>Rosaceae</taxon>
        <taxon>Amygdaloideae</taxon>
        <taxon>Amygdaleae</taxon>
        <taxon>Prunus</taxon>
    </lineage>
</organism>
<dbReference type="OrthoDB" id="1746416at2759"/>
<dbReference type="InterPro" id="IPR012935">
    <property type="entry name" value="NuBaID_N"/>
</dbReference>
<keyword evidence="5" id="KW-1185">Reference proteome</keyword>
<evidence type="ECO:0000256" key="2">
    <source>
        <dbReference type="ARBA" id="ARBA00023242"/>
    </source>
</evidence>
<gene>
    <name evidence="4" type="ORF">Pyn_23372</name>
</gene>
<dbReference type="GO" id="GO:0008270">
    <property type="term" value="F:zinc ion binding"/>
    <property type="evidence" value="ECO:0007669"/>
    <property type="project" value="InterPro"/>
</dbReference>
<dbReference type="EMBL" id="PJQY01000114">
    <property type="protein sequence ID" value="PQQ18271.1"/>
    <property type="molecule type" value="Genomic_DNA"/>
</dbReference>
<evidence type="ECO:0000259" key="3">
    <source>
        <dbReference type="Pfam" id="PF07967"/>
    </source>
</evidence>
<evidence type="ECO:0000313" key="4">
    <source>
        <dbReference type="EMBL" id="PQQ18271.1"/>
    </source>
</evidence>
<dbReference type="PANTHER" id="PTHR15835">
    <property type="entry name" value="NUCLEAR-INTERACTING PARTNER OF ALK"/>
    <property type="match status" value="1"/>
</dbReference>
<dbReference type="STRING" id="2094558.A0A314ZN49"/>
<name>A0A314ZN49_PRUYE</name>
<feature type="domain" description="C3HC-type" evidence="3">
    <location>
        <begin position="79"/>
        <end position="104"/>
    </location>
</feature>
<dbReference type="Pfam" id="PF07967">
    <property type="entry name" value="zf-C3HC"/>
    <property type="match status" value="1"/>
</dbReference>